<comment type="caution">
    <text evidence="8">The sequence shown here is derived from an EMBL/GenBank/DDBJ whole genome shotgun (WGS) entry which is preliminary data.</text>
</comment>
<dbReference type="Pfam" id="PF17917">
    <property type="entry name" value="RT_RNaseH"/>
    <property type="match status" value="1"/>
</dbReference>
<keyword evidence="1" id="KW-0808">Transferase</keyword>
<organism evidence="8 9">
    <name type="scientific">Artemisia annua</name>
    <name type="common">Sweet wormwood</name>
    <dbReference type="NCBI Taxonomy" id="35608"/>
    <lineage>
        <taxon>Eukaryota</taxon>
        <taxon>Viridiplantae</taxon>
        <taxon>Streptophyta</taxon>
        <taxon>Embryophyta</taxon>
        <taxon>Tracheophyta</taxon>
        <taxon>Spermatophyta</taxon>
        <taxon>Magnoliopsida</taxon>
        <taxon>eudicotyledons</taxon>
        <taxon>Gunneridae</taxon>
        <taxon>Pentapetalae</taxon>
        <taxon>asterids</taxon>
        <taxon>campanulids</taxon>
        <taxon>Asterales</taxon>
        <taxon>Asteraceae</taxon>
        <taxon>Asteroideae</taxon>
        <taxon>Anthemideae</taxon>
        <taxon>Artemisiinae</taxon>
        <taxon>Artemisia</taxon>
    </lineage>
</organism>
<evidence type="ECO:0000256" key="5">
    <source>
        <dbReference type="ARBA" id="ARBA00022801"/>
    </source>
</evidence>
<dbReference type="OrthoDB" id="673934at2759"/>
<feature type="domain" description="Reverse transcriptase RNase H-like" evidence="7">
    <location>
        <begin position="18"/>
        <end position="82"/>
    </location>
</feature>
<dbReference type="AlphaFoldDB" id="A0A2U1Q3Z7"/>
<dbReference type="GO" id="GO:0004519">
    <property type="term" value="F:endonuclease activity"/>
    <property type="evidence" value="ECO:0007669"/>
    <property type="project" value="UniProtKB-KW"/>
</dbReference>
<keyword evidence="5" id="KW-0378">Hydrolase</keyword>
<evidence type="ECO:0000256" key="2">
    <source>
        <dbReference type="ARBA" id="ARBA00022695"/>
    </source>
</evidence>
<sequence>MKKIYMIYHPLPHQSSKKTLLTYLATSKEAVSVVLLAERNGKQLPIDYVNWTLHNGEINYAEMEKLVLTLLHVSRRLRRYPVSSSCFIELVLEGLVEKHTGVTIEGLISIRLLQIIRQEYFQRLQEANNDSFLIL</sequence>
<evidence type="ECO:0000256" key="4">
    <source>
        <dbReference type="ARBA" id="ARBA00022759"/>
    </source>
</evidence>
<evidence type="ECO:0000313" key="8">
    <source>
        <dbReference type="EMBL" id="PWA92729.1"/>
    </source>
</evidence>
<proteinExistence type="predicted"/>
<keyword evidence="3" id="KW-0540">Nuclease</keyword>
<evidence type="ECO:0000259" key="7">
    <source>
        <dbReference type="Pfam" id="PF17917"/>
    </source>
</evidence>
<protein>
    <submittedName>
        <fullName evidence="8">Reverse transcriptase domain-containing protein</fullName>
    </submittedName>
</protein>
<name>A0A2U1Q3Z7_ARTAN</name>
<evidence type="ECO:0000256" key="6">
    <source>
        <dbReference type="ARBA" id="ARBA00022918"/>
    </source>
</evidence>
<dbReference type="Proteomes" id="UP000245207">
    <property type="component" value="Unassembled WGS sequence"/>
</dbReference>
<gene>
    <name evidence="8" type="ORF">CTI12_AA011430</name>
</gene>
<keyword evidence="9" id="KW-1185">Reference proteome</keyword>
<dbReference type="InterPro" id="IPR041373">
    <property type="entry name" value="RT_RNaseH"/>
</dbReference>
<dbReference type="GO" id="GO:0003964">
    <property type="term" value="F:RNA-directed DNA polymerase activity"/>
    <property type="evidence" value="ECO:0007669"/>
    <property type="project" value="UniProtKB-KW"/>
</dbReference>
<accession>A0A2U1Q3Z7</accession>
<evidence type="ECO:0000313" key="9">
    <source>
        <dbReference type="Proteomes" id="UP000245207"/>
    </source>
</evidence>
<dbReference type="SUPFAM" id="SSF56672">
    <property type="entry name" value="DNA/RNA polymerases"/>
    <property type="match status" value="1"/>
</dbReference>
<dbReference type="GO" id="GO:0016787">
    <property type="term" value="F:hydrolase activity"/>
    <property type="evidence" value="ECO:0007669"/>
    <property type="project" value="UniProtKB-KW"/>
</dbReference>
<reference evidence="8 9" key="1">
    <citation type="journal article" date="2018" name="Mol. Plant">
        <title>The genome of Artemisia annua provides insight into the evolution of Asteraceae family and artemisinin biosynthesis.</title>
        <authorList>
            <person name="Shen Q."/>
            <person name="Zhang L."/>
            <person name="Liao Z."/>
            <person name="Wang S."/>
            <person name="Yan T."/>
            <person name="Shi P."/>
            <person name="Liu M."/>
            <person name="Fu X."/>
            <person name="Pan Q."/>
            <person name="Wang Y."/>
            <person name="Lv Z."/>
            <person name="Lu X."/>
            <person name="Zhang F."/>
            <person name="Jiang W."/>
            <person name="Ma Y."/>
            <person name="Chen M."/>
            <person name="Hao X."/>
            <person name="Li L."/>
            <person name="Tang Y."/>
            <person name="Lv G."/>
            <person name="Zhou Y."/>
            <person name="Sun X."/>
            <person name="Brodelius P.E."/>
            <person name="Rose J.K.C."/>
            <person name="Tang K."/>
        </authorList>
    </citation>
    <scope>NUCLEOTIDE SEQUENCE [LARGE SCALE GENOMIC DNA]</scope>
    <source>
        <strain evidence="9">cv. Huhao1</strain>
        <tissue evidence="8">Leaf</tissue>
    </source>
</reference>
<evidence type="ECO:0000256" key="1">
    <source>
        <dbReference type="ARBA" id="ARBA00022679"/>
    </source>
</evidence>
<dbReference type="InterPro" id="IPR043502">
    <property type="entry name" value="DNA/RNA_pol_sf"/>
</dbReference>
<keyword evidence="6 8" id="KW-0695">RNA-directed DNA polymerase</keyword>
<keyword evidence="2" id="KW-0548">Nucleotidyltransferase</keyword>
<evidence type="ECO:0000256" key="3">
    <source>
        <dbReference type="ARBA" id="ARBA00022722"/>
    </source>
</evidence>
<dbReference type="EMBL" id="PKPP01000441">
    <property type="protein sequence ID" value="PWA92729.1"/>
    <property type="molecule type" value="Genomic_DNA"/>
</dbReference>
<keyword evidence="4" id="KW-0255">Endonuclease</keyword>